<feature type="compositionally biased region" description="Acidic residues" evidence="1">
    <location>
        <begin position="29"/>
        <end position="38"/>
    </location>
</feature>
<evidence type="ECO:0000256" key="1">
    <source>
        <dbReference type="SAM" id="MobiDB-lite"/>
    </source>
</evidence>
<evidence type="ECO:0000313" key="3">
    <source>
        <dbReference type="Proteomes" id="UP001595916"/>
    </source>
</evidence>
<dbReference type="EMBL" id="JBHSHL010000013">
    <property type="protein sequence ID" value="MFC4804096.1"/>
    <property type="molecule type" value="Genomic_DNA"/>
</dbReference>
<comment type="caution">
    <text evidence="2">The sequence shown here is derived from an EMBL/GenBank/DDBJ whole genome shotgun (WGS) entry which is preliminary data.</text>
</comment>
<feature type="region of interest" description="Disordered" evidence="1">
    <location>
        <begin position="24"/>
        <end position="46"/>
    </location>
</feature>
<proteinExistence type="predicted"/>
<gene>
    <name evidence="2" type="ORF">ACFO4R_03290</name>
</gene>
<organism evidence="2 3">
    <name type="scientific">Filifactor villosus</name>
    <dbReference type="NCBI Taxonomy" id="29374"/>
    <lineage>
        <taxon>Bacteria</taxon>
        <taxon>Bacillati</taxon>
        <taxon>Bacillota</taxon>
        <taxon>Clostridia</taxon>
        <taxon>Peptostreptococcales</taxon>
        <taxon>Filifactoraceae</taxon>
        <taxon>Filifactor</taxon>
    </lineage>
</organism>
<reference evidence="3" key="1">
    <citation type="journal article" date="2019" name="Int. J. Syst. Evol. Microbiol.">
        <title>The Global Catalogue of Microorganisms (GCM) 10K type strain sequencing project: providing services to taxonomists for standard genome sequencing and annotation.</title>
        <authorList>
            <consortium name="The Broad Institute Genomics Platform"/>
            <consortium name="The Broad Institute Genome Sequencing Center for Infectious Disease"/>
            <person name="Wu L."/>
            <person name="Ma J."/>
        </authorList>
    </citation>
    <scope>NUCLEOTIDE SEQUENCE [LARGE SCALE GENOMIC DNA]</scope>
    <source>
        <strain evidence="3">CCUG 46385</strain>
    </source>
</reference>
<evidence type="ECO:0000313" key="2">
    <source>
        <dbReference type="EMBL" id="MFC4804096.1"/>
    </source>
</evidence>
<keyword evidence="3" id="KW-1185">Reference proteome</keyword>
<accession>A0ABV9QN04</accession>
<dbReference type="Proteomes" id="UP001595916">
    <property type="component" value="Unassembled WGS sequence"/>
</dbReference>
<dbReference type="RefSeq" id="WP_379787583.1">
    <property type="nucleotide sequence ID" value="NZ_JBHSHL010000013.1"/>
</dbReference>
<protein>
    <submittedName>
        <fullName evidence="2">Uncharacterized protein</fullName>
    </submittedName>
</protein>
<name>A0ABV9QN04_9FIRM</name>
<sequence length="101" mass="11793">MEDKFNGREEDFFETMMEKAMFRSMSQQEEIEEEELTAQEEKSEELSELRASLEEEGIEPCEAVEVLVQLGMISPADMECLENYEKAAERLAQNRLFAEEE</sequence>